<name>A0AAV4AHN4_9GAST</name>
<evidence type="ECO:0000313" key="2">
    <source>
        <dbReference type="EMBL" id="GFO06043.1"/>
    </source>
</evidence>
<evidence type="ECO:0000256" key="1">
    <source>
        <dbReference type="SAM" id="MobiDB-lite"/>
    </source>
</evidence>
<dbReference type="EMBL" id="BLXT01003759">
    <property type="protein sequence ID" value="GFO06043.1"/>
    <property type="molecule type" value="Genomic_DNA"/>
</dbReference>
<dbReference type="Proteomes" id="UP000735302">
    <property type="component" value="Unassembled WGS sequence"/>
</dbReference>
<feature type="region of interest" description="Disordered" evidence="1">
    <location>
        <begin position="34"/>
        <end position="74"/>
    </location>
</feature>
<sequence>MQRSNLVRPQASMARLLPGQTTGLRCMALTTRPQASDARPYHQTTGLRGKALTWPDHRPQWQGSNLVRTQAPHE</sequence>
<comment type="caution">
    <text evidence="2">The sequence shown here is derived from an EMBL/GenBank/DDBJ whole genome shotgun (WGS) entry which is preliminary data.</text>
</comment>
<accession>A0AAV4AHN4</accession>
<keyword evidence="3" id="KW-1185">Reference proteome</keyword>
<organism evidence="2 3">
    <name type="scientific">Plakobranchus ocellatus</name>
    <dbReference type="NCBI Taxonomy" id="259542"/>
    <lineage>
        <taxon>Eukaryota</taxon>
        <taxon>Metazoa</taxon>
        <taxon>Spiralia</taxon>
        <taxon>Lophotrochozoa</taxon>
        <taxon>Mollusca</taxon>
        <taxon>Gastropoda</taxon>
        <taxon>Heterobranchia</taxon>
        <taxon>Euthyneura</taxon>
        <taxon>Panpulmonata</taxon>
        <taxon>Sacoglossa</taxon>
        <taxon>Placobranchoidea</taxon>
        <taxon>Plakobranchidae</taxon>
        <taxon>Plakobranchus</taxon>
    </lineage>
</organism>
<protein>
    <submittedName>
        <fullName evidence="2">Uncharacterized protein</fullName>
    </submittedName>
</protein>
<reference evidence="2 3" key="1">
    <citation type="journal article" date="2021" name="Elife">
        <title>Chloroplast acquisition without the gene transfer in kleptoplastic sea slugs, Plakobranchus ocellatus.</title>
        <authorList>
            <person name="Maeda T."/>
            <person name="Takahashi S."/>
            <person name="Yoshida T."/>
            <person name="Shimamura S."/>
            <person name="Takaki Y."/>
            <person name="Nagai Y."/>
            <person name="Toyoda A."/>
            <person name="Suzuki Y."/>
            <person name="Arimoto A."/>
            <person name="Ishii H."/>
            <person name="Satoh N."/>
            <person name="Nishiyama T."/>
            <person name="Hasebe M."/>
            <person name="Maruyama T."/>
            <person name="Minagawa J."/>
            <person name="Obokata J."/>
            <person name="Shigenobu S."/>
        </authorList>
    </citation>
    <scope>NUCLEOTIDE SEQUENCE [LARGE SCALE GENOMIC DNA]</scope>
</reference>
<gene>
    <name evidence="2" type="ORF">PoB_003254800</name>
</gene>
<dbReference type="AlphaFoldDB" id="A0AAV4AHN4"/>
<proteinExistence type="predicted"/>
<evidence type="ECO:0000313" key="3">
    <source>
        <dbReference type="Proteomes" id="UP000735302"/>
    </source>
</evidence>